<name>A0A5N6Q4Y8_9ASTR</name>
<dbReference type="PANTHER" id="PTHR47000">
    <property type="entry name" value="ADENINE NUCLEOTIDE ALPHA HYDROLASES-LIKE SUPERFAMILY PROTEIN"/>
    <property type="match status" value="1"/>
</dbReference>
<keyword evidence="3" id="KW-1185">Reference proteome</keyword>
<dbReference type="Pfam" id="PF00582">
    <property type="entry name" value="Usp"/>
    <property type="match status" value="1"/>
</dbReference>
<dbReference type="PANTHER" id="PTHR47000:SF1">
    <property type="entry name" value="ADENINE NUCLEOTIDE ALPHA HYDROLASES-LIKE SUPERFAMILY PROTEIN"/>
    <property type="match status" value="1"/>
</dbReference>
<sequence>MVKNGSKMPSFCLAKIRPNVRVRSPTIQLKDCVDDDQKSKAFDGFDNEKETKPEGVTKVEPPVKVVSRKVMIVADSSVEAKNALQWALTHTVQSHDVVVLLYVKKITSKQGNELNKEKPMKVPGFICSMKTTCQMKYPELQVEISMVEGKDKGITIVEEAKKQEVTMLVLGQKKQPITWRLLLTWAGKTSGGYGGRVVDYCVQNASCMALAVRRKSKRVGGYLITTKRQKDFWLLA</sequence>
<dbReference type="SUPFAM" id="SSF52402">
    <property type="entry name" value="Adenine nucleotide alpha hydrolases-like"/>
    <property type="match status" value="1"/>
</dbReference>
<dbReference type="Proteomes" id="UP000326396">
    <property type="component" value="Linkage Group LG1"/>
</dbReference>
<evidence type="ECO:0000313" key="3">
    <source>
        <dbReference type="Proteomes" id="UP000326396"/>
    </source>
</evidence>
<dbReference type="InterPro" id="IPR006016">
    <property type="entry name" value="UspA"/>
</dbReference>
<evidence type="ECO:0000259" key="1">
    <source>
        <dbReference type="Pfam" id="PF00582"/>
    </source>
</evidence>
<dbReference type="AlphaFoldDB" id="A0A5N6Q4Y8"/>
<reference evidence="2 3" key="1">
    <citation type="submission" date="2019-05" db="EMBL/GenBank/DDBJ databases">
        <title>Mikania micrantha, genome provides insights into the molecular mechanism of rapid growth.</title>
        <authorList>
            <person name="Liu B."/>
        </authorList>
    </citation>
    <scope>NUCLEOTIDE SEQUENCE [LARGE SCALE GENOMIC DNA]</scope>
    <source>
        <strain evidence="2">NLD-2019</strain>
        <tissue evidence="2">Leaf</tissue>
    </source>
</reference>
<dbReference type="InterPro" id="IPR014729">
    <property type="entry name" value="Rossmann-like_a/b/a_fold"/>
</dbReference>
<dbReference type="EMBL" id="SZYD01000001">
    <property type="protein sequence ID" value="KAD7478750.1"/>
    <property type="molecule type" value="Genomic_DNA"/>
</dbReference>
<dbReference type="OrthoDB" id="1667873at2759"/>
<dbReference type="CDD" id="cd00293">
    <property type="entry name" value="USP-like"/>
    <property type="match status" value="1"/>
</dbReference>
<feature type="domain" description="UspA" evidence="1">
    <location>
        <begin position="68"/>
        <end position="213"/>
    </location>
</feature>
<proteinExistence type="predicted"/>
<dbReference type="Gene3D" id="3.40.50.620">
    <property type="entry name" value="HUPs"/>
    <property type="match status" value="1"/>
</dbReference>
<organism evidence="2 3">
    <name type="scientific">Mikania micrantha</name>
    <name type="common">bitter vine</name>
    <dbReference type="NCBI Taxonomy" id="192012"/>
    <lineage>
        <taxon>Eukaryota</taxon>
        <taxon>Viridiplantae</taxon>
        <taxon>Streptophyta</taxon>
        <taxon>Embryophyta</taxon>
        <taxon>Tracheophyta</taxon>
        <taxon>Spermatophyta</taxon>
        <taxon>Magnoliopsida</taxon>
        <taxon>eudicotyledons</taxon>
        <taxon>Gunneridae</taxon>
        <taxon>Pentapetalae</taxon>
        <taxon>asterids</taxon>
        <taxon>campanulids</taxon>
        <taxon>Asterales</taxon>
        <taxon>Asteraceae</taxon>
        <taxon>Asteroideae</taxon>
        <taxon>Heliantheae alliance</taxon>
        <taxon>Eupatorieae</taxon>
        <taxon>Mikania</taxon>
    </lineage>
</organism>
<comment type="caution">
    <text evidence="2">The sequence shown here is derived from an EMBL/GenBank/DDBJ whole genome shotgun (WGS) entry which is preliminary data.</text>
</comment>
<gene>
    <name evidence="2" type="ORF">E3N88_01886</name>
</gene>
<accession>A0A5N6Q4Y8</accession>
<evidence type="ECO:0000313" key="2">
    <source>
        <dbReference type="EMBL" id="KAD7478750.1"/>
    </source>
</evidence>
<protein>
    <recommendedName>
        <fullName evidence="1">UspA domain-containing protein</fullName>
    </recommendedName>
</protein>